<dbReference type="InterPro" id="IPR037278">
    <property type="entry name" value="ARFGAP/RecO"/>
</dbReference>
<feature type="domain" description="DNA replication/recombination mediator RecO N-terminal" evidence="9">
    <location>
        <begin position="2"/>
        <end position="71"/>
    </location>
</feature>
<evidence type="ECO:0000256" key="4">
    <source>
        <dbReference type="ARBA" id="ARBA00022763"/>
    </source>
</evidence>
<evidence type="ECO:0000256" key="6">
    <source>
        <dbReference type="ARBA" id="ARBA00023204"/>
    </source>
</evidence>
<evidence type="ECO:0000313" key="10">
    <source>
        <dbReference type="EMBL" id="RJG37974.1"/>
    </source>
</evidence>
<dbReference type="EMBL" id="QZCH01000045">
    <property type="protein sequence ID" value="RJG37974.1"/>
    <property type="molecule type" value="Genomic_DNA"/>
</dbReference>
<dbReference type="GO" id="GO:0043590">
    <property type="term" value="C:bacterial nucleoid"/>
    <property type="evidence" value="ECO:0007669"/>
    <property type="project" value="TreeGrafter"/>
</dbReference>
<dbReference type="PANTHER" id="PTHR33991:SF1">
    <property type="entry name" value="DNA REPAIR PROTEIN RECO"/>
    <property type="match status" value="1"/>
</dbReference>
<evidence type="ECO:0000256" key="3">
    <source>
        <dbReference type="ARBA" id="ARBA00021310"/>
    </source>
</evidence>
<proteinExistence type="inferred from homology"/>
<protein>
    <recommendedName>
        <fullName evidence="3 8">DNA repair protein RecO</fullName>
    </recommendedName>
    <alternativeName>
        <fullName evidence="7 8">Recombination protein O</fullName>
    </alternativeName>
</protein>
<dbReference type="InterPro" id="IPR012340">
    <property type="entry name" value="NA-bd_OB-fold"/>
</dbReference>
<evidence type="ECO:0000256" key="2">
    <source>
        <dbReference type="ARBA" id="ARBA00007452"/>
    </source>
</evidence>
<comment type="similarity">
    <text evidence="2 8">Belongs to the RecO family.</text>
</comment>
<organism evidence="10 11">
    <name type="scientific">Motilimonas pumila</name>
    <dbReference type="NCBI Taxonomy" id="2303987"/>
    <lineage>
        <taxon>Bacteria</taxon>
        <taxon>Pseudomonadati</taxon>
        <taxon>Pseudomonadota</taxon>
        <taxon>Gammaproteobacteria</taxon>
        <taxon>Alteromonadales</taxon>
        <taxon>Alteromonadales genera incertae sedis</taxon>
        <taxon>Motilimonas</taxon>
    </lineage>
</organism>
<evidence type="ECO:0000256" key="5">
    <source>
        <dbReference type="ARBA" id="ARBA00023172"/>
    </source>
</evidence>
<dbReference type="InterPro" id="IPR042242">
    <property type="entry name" value="RecO_C"/>
</dbReference>
<dbReference type="RefSeq" id="WP_119912467.1">
    <property type="nucleotide sequence ID" value="NZ_QZCH01000045.1"/>
</dbReference>
<evidence type="ECO:0000259" key="9">
    <source>
        <dbReference type="Pfam" id="PF11967"/>
    </source>
</evidence>
<dbReference type="InterPro" id="IPR003717">
    <property type="entry name" value="RecO"/>
</dbReference>
<dbReference type="Gene3D" id="2.40.50.140">
    <property type="entry name" value="Nucleic acid-binding proteins"/>
    <property type="match status" value="1"/>
</dbReference>
<keyword evidence="11" id="KW-1185">Reference proteome</keyword>
<keyword evidence="4 8" id="KW-0227">DNA damage</keyword>
<dbReference type="AlphaFoldDB" id="A0A418Y9P4"/>
<dbReference type="GO" id="GO:0006302">
    <property type="term" value="P:double-strand break repair"/>
    <property type="evidence" value="ECO:0007669"/>
    <property type="project" value="TreeGrafter"/>
</dbReference>
<reference evidence="10 11" key="2">
    <citation type="submission" date="2019-01" db="EMBL/GenBank/DDBJ databases">
        <title>Motilimonas pumilus sp. nov., isolated from the gut of sea cucumber (Apostichopus japonicus).</title>
        <authorList>
            <person name="Wang F.-Q."/>
            <person name="Ren L.-H."/>
            <person name="Lin Y.-W."/>
            <person name="Sun G.-H."/>
            <person name="Du Z.-J."/>
            <person name="Zhao J.-X."/>
            <person name="Liu X.-J."/>
            <person name="Liu L.-J."/>
        </authorList>
    </citation>
    <scope>NUCLEOTIDE SEQUENCE [LARGE SCALE GENOMIC DNA]</scope>
    <source>
        <strain evidence="10 11">PLHSC7-2</strain>
    </source>
</reference>
<keyword evidence="5 8" id="KW-0233">DNA recombination</keyword>
<dbReference type="OrthoDB" id="9804792at2"/>
<accession>A0A418Y9P4</accession>
<evidence type="ECO:0000256" key="8">
    <source>
        <dbReference type="HAMAP-Rule" id="MF_00201"/>
    </source>
</evidence>
<dbReference type="HAMAP" id="MF_00201">
    <property type="entry name" value="RecO"/>
    <property type="match status" value="1"/>
</dbReference>
<comment type="function">
    <text evidence="1 8">Involved in DNA repair and RecF pathway recombination.</text>
</comment>
<keyword evidence="6 8" id="KW-0234">DNA repair</keyword>
<dbReference type="NCBIfam" id="TIGR00613">
    <property type="entry name" value="reco"/>
    <property type="match status" value="1"/>
</dbReference>
<dbReference type="SUPFAM" id="SSF57863">
    <property type="entry name" value="ArfGap/RecO-like zinc finger"/>
    <property type="match status" value="1"/>
</dbReference>
<name>A0A418Y9P4_9GAMM</name>
<dbReference type="Gene3D" id="1.20.1440.120">
    <property type="entry name" value="Recombination protein O, C-terminal domain"/>
    <property type="match status" value="1"/>
</dbReference>
<dbReference type="SUPFAM" id="SSF50249">
    <property type="entry name" value="Nucleic acid-binding proteins"/>
    <property type="match status" value="1"/>
</dbReference>
<evidence type="ECO:0000256" key="7">
    <source>
        <dbReference type="ARBA" id="ARBA00033409"/>
    </source>
</evidence>
<dbReference type="GO" id="GO:0006310">
    <property type="term" value="P:DNA recombination"/>
    <property type="evidence" value="ECO:0007669"/>
    <property type="project" value="UniProtKB-UniRule"/>
</dbReference>
<dbReference type="Pfam" id="PF11967">
    <property type="entry name" value="RecO_N"/>
    <property type="match status" value="1"/>
</dbReference>
<dbReference type="Pfam" id="PF02565">
    <property type="entry name" value="RecO_C"/>
    <property type="match status" value="1"/>
</dbReference>
<reference evidence="10 11" key="1">
    <citation type="submission" date="2018-09" db="EMBL/GenBank/DDBJ databases">
        <authorList>
            <person name="Wang F."/>
        </authorList>
    </citation>
    <scope>NUCLEOTIDE SEQUENCE [LARGE SCALE GENOMIC DNA]</scope>
    <source>
        <strain evidence="10 11">PLHSC7-2</strain>
    </source>
</reference>
<dbReference type="InterPro" id="IPR022572">
    <property type="entry name" value="DNA_rep/recomb_RecO_N"/>
</dbReference>
<dbReference type="PANTHER" id="PTHR33991">
    <property type="entry name" value="DNA REPAIR PROTEIN RECO"/>
    <property type="match status" value="1"/>
</dbReference>
<gene>
    <name evidence="8 10" type="primary">recO</name>
    <name evidence="10" type="ORF">D1Z90_19485</name>
</gene>
<dbReference type="Proteomes" id="UP000283255">
    <property type="component" value="Unassembled WGS sequence"/>
</dbReference>
<evidence type="ECO:0000256" key="1">
    <source>
        <dbReference type="ARBA" id="ARBA00003065"/>
    </source>
</evidence>
<comment type="caution">
    <text evidence="10">The sequence shown here is derived from an EMBL/GenBank/DDBJ whole genome shotgun (WGS) entry which is preliminary data.</text>
</comment>
<evidence type="ECO:0000313" key="11">
    <source>
        <dbReference type="Proteomes" id="UP000283255"/>
    </source>
</evidence>
<sequence length="233" mass="26831">MQSAFVLHIRPYSESSQLVEIFSHLEGRVSLLVKGSRSRRSSLKGTLQPFTLLNIEWGGKGQLKYLKQLEAQTHAMPLPGDKLYLGLYLNELLYRLLEHLTPYPQLFEVYQECLLALAKAQQYEAILRRFELKLLQAIGYEIDFQFSADDYSAISPQQAYCLMPDMGFVAATTTSPEQQVFMGEAILAWHRLDFSEPVHLRAAKRFCRQLIAERLGPVPLKSRELFRQFKRSS</sequence>